<comment type="subcellular location">
    <subcellularLocation>
        <location evidence="1">Membrane</location>
        <topology evidence="1">Single-pass membrane protein</topology>
    </subcellularLocation>
</comment>
<dbReference type="Pfam" id="PF03168">
    <property type="entry name" value="LEA_2"/>
    <property type="match status" value="1"/>
</dbReference>
<dbReference type="PANTHER" id="PTHR31415">
    <property type="entry name" value="OS05G0367900 PROTEIN"/>
    <property type="match status" value="1"/>
</dbReference>
<dbReference type="Proteomes" id="UP001151287">
    <property type="component" value="Unassembled WGS sequence"/>
</dbReference>
<dbReference type="PANTHER" id="PTHR31415:SF177">
    <property type="entry name" value="OS11G0587400 PROTEIN"/>
    <property type="match status" value="1"/>
</dbReference>
<feature type="transmembrane region" description="Helical" evidence="5">
    <location>
        <begin position="38"/>
        <end position="61"/>
    </location>
</feature>
<protein>
    <recommendedName>
        <fullName evidence="6">Late embryogenesis abundant protein LEA-2 subgroup domain-containing protein</fullName>
    </recommendedName>
</protein>
<dbReference type="GO" id="GO:0009506">
    <property type="term" value="C:plasmodesma"/>
    <property type="evidence" value="ECO:0007669"/>
    <property type="project" value="TreeGrafter"/>
</dbReference>
<evidence type="ECO:0000256" key="2">
    <source>
        <dbReference type="ARBA" id="ARBA00022692"/>
    </source>
</evidence>
<accession>A0A9Q0CJ25</accession>
<evidence type="ECO:0000256" key="5">
    <source>
        <dbReference type="SAM" id="Phobius"/>
    </source>
</evidence>
<reference evidence="7" key="1">
    <citation type="journal article" date="2022" name="Cell">
        <title>Repeat-based holocentromeres influence genome architecture and karyotype evolution.</title>
        <authorList>
            <person name="Hofstatter P.G."/>
            <person name="Thangavel G."/>
            <person name="Lux T."/>
            <person name="Neumann P."/>
            <person name="Vondrak T."/>
            <person name="Novak P."/>
            <person name="Zhang M."/>
            <person name="Costa L."/>
            <person name="Castellani M."/>
            <person name="Scott A."/>
            <person name="Toegelov H."/>
            <person name="Fuchs J."/>
            <person name="Mata-Sucre Y."/>
            <person name="Dias Y."/>
            <person name="Vanzela A.L.L."/>
            <person name="Huettel B."/>
            <person name="Almeida C.C.S."/>
            <person name="Simkova H."/>
            <person name="Souza G."/>
            <person name="Pedrosa-Harand A."/>
            <person name="Macas J."/>
            <person name="Mayer K.F.X."/>
            <person name="Houben A."/>
            <person name="Marques A."/>
        </authorList>
    </citation>
    <scope>NUCLEOTIDE SEQUENCE</scope>
    <source>
        <strain evidence="7">RhyBre1mFocal</strain>
    </source>
</reference>
<evidence type="ECO:0000256" key="1">
    <source>
        <dbReference type="ARBA" id="ARBA00004167"/>
    </source>
</evidence>
<dbReference type="InterPro" id="IPR044839">
    <property type="entry name" value="NDR1-like"/>
</dbReference>
<dbReference type="EMBL" id="JAMQYH010000003">
    <property type="protein sequence ID" value="KAJ1694354.1"/>
    <property type="molecule type" value="Genomic_DNA"/>
</dbReference>
<gene>
    <name evidence="7" type="ORF">LUZ63_011052</name>
</gene>
<dbReference type="AlphaFoldDB" id="A0A9Q0CJ25"/>
<evidence type="ECO:0000259" key="6">
    <source>
        <dbReference type="Pfam" id="PF03168"/>
    </source>
</evidence>
<keyword evidence="2 5" id="KW-0812">Transmembrane</keyword>
<dbReference type="GO" id="GO:0098542">
    <property type="term" value="P:defense response to other organism"/>
    <property type="evidence" value="ECO:0007669"/>
    <property type="project" value="InterPro"/>
</dbReference>
<evidence type="ECO:0000313" key="8">
    <source>
        <dbReference type="Proteomes" id="UP001151287"/>
    </source>
</evidence>
<comment type="caution">
    <text evidence="7">The sequence shown here is derived from an EMBL/GenBank/DDBJ whole genome shotgun (WGS) entry which is preliminary data.</text>
</comment>
<proteinExistence type="predicted"/>
<name>A0A9Q0CJ25_9POAL</name>
<dbReference type="OrthoDB" id="779224at2759"/>
<keyword evidence="8" id="KW-1185">Reference proteome</keyword>
<evidence type="ECO:0000313" key="7">
    <source>
        <dbReference type="EMBL" id="KAJ1694354.1"/>
    </source>
</evidence>
<sequence length="218" mass="24714">MSSAYQPSYTTYQPQHQSRRRYYESRVKESLTSRFAKCLCSFFLTLLLIVGVIIFVLWLSLRPHRPHFHLSSFTAPGLVQSTGPVNSALSFNITDRNPNGKIGIYYDSIYASIFYSDKEMGSGPVLFPFYQPPKNTTVILGTLTATGPTTTDSAWDQFSADVAAGQVKLIIKLTSVIRFKVKLWDTHQHRMHVECDFTVGKDGNILSQYADERCTLYF</sequence>
<keyword evidence="3 5" id="KW-1133">Transmembrane helix</keyword>
<dbReference type="GO" id="GO:0005886">
    <property type="term" value="C:plasma membrane"/>
    <property type="evidence" value="ECO:0007669"/>
    <property type="project" value="TreeGrafter"/>
</dbReference>
<keyword evidence="4 5" id="KW-0472">Membrane</keyword>
<evidence type="ECO:0000256" key="4">
    <source>
        <dbReference type="ARBA" id="ARBA00023136"/>
    </source>
</evidence>
<organism evidence="7 8">
    <name type="scientific">Rhynchospora breviuscula</name>
    <dbReference type="NCBI Taxonomy" id="2022672"/>
    <lineage>
        <taxon>Eukaryota</taxon>
        <taxon>Viridiplantae</taxon>
        <taxon>Streptophyta</taxon>
        <taxon>Embryophyta</taxon>
        <taxon>Tracheophyta</taxon>
        <taxon>Spermatophyta</taxon>
        <taxon>Magnoliopsida</taxon>
        <taxon>Liliopsida</taxon>
        <taxon>Poales</taxon>
        <taxon>Cyperaceae</taxon>
        <taxon>Cyperoideae</taxon>
        <taxon>Rhynchosporeae</taxon>
        <taxon>Rhynchospora</taxon>
    </lineage>
</organism>
<evidence type="ECO:0000256" key="3">
    <source>
        <dbReference type="ARBA" id="ARBA00022989"/>
    </source>
</evidence>
<feature type="domain" description="Late embryogenesis abundant protein LEA-2 subgroup" evidence="6">
    <location>
        <begin position="96"/>
        <end position="195"/>
    </location>
</feature>
<dbReference type="InterPro" id="IPR004864">
    <property type="entry name" value="LEA_2"/>
</dbReference>